<dbReference type="RefSeq" id="WP_379144307.1">
    <property type="nucleotide sequence ID" value="NZ_JBHUEN010000043.1"/>
</dbReference>
<comment type="caution">
    <text evidence="2">The sequence shown here is derived from an EMBL/GenBank/DDBJ whole genome shotgun (WGS) entry which is preliminary data.</text>
</comment>
<sequence length="159" mass="16550">MTGKLRRQLGTGAFAAVFTLGMAGAAAAAAVRDCGDGPRIDTQVEPWEQNTASYADGAIRVALIDTVEPAAAAVHLVVIAPPMDELGLPGCRLISQSEDGTGFFGLDFAGRRASYDPATGLELTFPIQTYVAETGQGKPATLRVTINQQSGQITARTDP</sequence>
<dbReference type="EMBL" id="JBHUEN010000043">
    <property type="protein sequence ID" value="MFD1883187.1"/>
    <property type="molecule type" value="Genomic_DNA"/>
</dbReference>
<proteinExistence type="predicted"/>
<name>A0ABW4RAP0_9RHOB</name>
<gene>
    <name evidence="2" type="ORF">ACFSCT_15820</name>
</gene>
<evidence type="ECO:0000313" key="3">
    <source>
        <dbReference type="Proteomes" id="UP001597213"/>
    </source>
</evidence>
<dbReference type="Proteomes" id="UP001597213">
    <property type="component" value="Unassembled WGS sequence"/>
</dbReference>
<protein>
    <submittedName>
        <fullName evidence="2">Uncharacterized protein</fullName>
    </submittedName>
</protein>
<evidence type="ECO:0000313" key="2">
    <source>
        <dbReference type="EMBL" id="MFD1883187.1"/>
    </source>
</evidence>
<feature type="signal peptide" evidence="1">
    <location>
        <begin position="1"/>
        <end position="28"/>
    </location>
</feature>
<organism evidence="2 3">
    <name type="scientific">Paracoccus pacificus</name>
    <dbReference type="NCBI Taxonomy" id="1463598"/>
    <lineage>
        <taxon>Bacteria</taxon>
        <taxon>Pseudomonadati</taxon>
        <taxon>Pseudomonadota</taxon>
        <taxon>Alphaproteobacteria</taxon>
        <taxon>Rhodobacterales</taxon>
        <taxon>Paracoccaceae</taxon>
        <taxon>Paracoccus</taxon>
    </lineage>
</organism>
<keyword evidence="1" id="KW-0732">Signal</keyword>
<evidence type="ECO:0000256" key="1">
    <source>
        <dbReference type="SAM" id="SignalP"/>
    </source>
</evidence>
<reference evidence="3" key="1">
    <citation type="journal article" date="2019" name="Int. J. Syst. Evol. Microbiol.">
        <title>The Global Catalogue of Microorganisms (GCM) 10K type strain sequencing project: providing services to taxonomists for standard genome sequencing and annotation.</title>
        <authorList>
            <consortium name="The Broad Institute Genomics Platform"/>
            <consortium name="The Broad Institute Genome Sequencing Center for Infectious Disease"/>
            <person name="Wu L."/>
            <person name="Ma J."/>
        </authorList>
    </citation>
    <scope>NUCLEOTIDE SEQUENCE [LARGE SCALE GENOMIC DNA]</scope>
    <source>
        <strain evidence="3">CCUG 56029</strain>
    </source>
</reference>
<accession>A0ABW4RAP0</accession>
<keyword evidence="3" id="KW-1185">Reference proteome</keyword>
<feature type="chain" id="PRO_5046126167" evidence="1">
    <location>
        <begin position="29"/>
        <end position="159"/>
    </location>
</feature>